<evidence type="ECO:0000259" key="5">
    <source>
        <dbReference type="PROSITE" id="PS50106"/>
    </source>
</evidence>
<dbReference type="PROSITE" id="PS50106">
    <property type="entry name" value="PDZ"/>
    <property type="match status" value="3"/>
</dbReference>
<feature type="compositionally biased region" description="Basic residues" evidence="4">
    <location>
        <begin position="630"/>
        <end position="641"/>
    </location>
</feature>
<sequence length="884" mass="96501">CFHSSETLLKKCTFFAGGMSTTPHPIRLVSTSHPPSCYRPKQQEFRQRVQSSAMGRVIIINTPADGVDESADLHTITVDKGADGRLGFSVRGGSEHGLGIFVSRVEDLSPAERVDLRVGDQLVEVNGVPLDGVTMSGAVKVLTGRSRLRMVVRRVGKVPGIYQSTEKTTWVDLTHRRMVVEESRRPSSASSSDGALRRIVHLYSPAGRCLGFNIRGGREFGLGIYVSKLDPGGLAEQNGIKIGDQILAANGVSFEDISHAHAVDLLRSHAHIMLTIKEAGRYPAYKELVTEYGWLSKSTCPRPVSSSPVSDSSSFVSTMSSATLRGSSDCPSPTPTSPTTPRRMDTGVQTDPTESRPSPRSGRVVAGETSRYVRDTVLLGDTAIRDDGVEEGRSPSSRRTSSPGNLAGRTGSSPKTALLVALSRPRKPLRRSQSHIASLEPSSALSSPIEDGQERMRGQVERRPPGGASAIRRSRTFVNLLLQGTRKKEATRWRSRSPSAPHSEKGQGNVKRCFYPPPPGRERVRSHSPLPVTEALKMVEAMAWRLLGEDEVAAVLRLCRRFTAQGKVEDLVRPLLVLLDRPEKLLLLREVRMLVPPKDLEHFDRLVVPVEEEAYDILKSRSRDSLALHSPRRGTTPRKHLITPVPDCRGTFRLQPAEDPVLAAKELQQSSLQVSQSFAHRLDVPVDIYTTNPSHSHPVSLVCPVRDLHPAPTGGGSPRAPRDETWPHPAANLGGVPQERGRPLLRNGHSVNGRDNVERPARQVFDSQLPPETPKIRREAVTPRQEYMLSTVTISKTRQSLGISISGGVESRLQPAVKIEKIFPGGAASASKTLKAGVELVSVDGESLEGVTHLQAVDAIRRAFSNKAKDPMVFVVKVPRTPSE</sequence>
<reference evidence="6" key="3">
    <citation type="submission" date="2025-09" db="UniProtKB">
        <authorList>
            <consortium name="Ensembl"/>
        </authorList>
    </citation>
    <scope>IDENTIFICATION</scope>
</reference>
<evidence type="ECO:0000256" key="3">
    <source>
        <dbReference type="ARBA" id="ARBA00023273"/>
    </source>
</evidence>
<feature type="domain" description="PDZ" evidence="5">
    <location>
        <begin position="75"/>
        <end position="142"/>
    </location>
</feature>
<feature type="compositionally biased region" description="Polar residues" evidence="4">
    <location>
        <begin position="347"/>
        <end position="358"/>
    </location>
</feature>
<dbReference type="InterPro" id="IPR036034">
    <property type="entry name" value="PDZ_sf"/>
</dbReference>
<dbReference type="FunFam" id="2.30.42.10:FF:000090">
    <property type="entry name" value="PDZ domain containing 7"/>
    <property type="match status" value="1"/>
</dbReference>
<dbReference type="PANTHER" id="PTHR23116:SF29">
    <property type="entry name" value="PDZ DOMAIN-CONTAINING PROTEIN 7"/>
    <property type="match status" value="1"/>
</dbReference>
<feature type="region of interest" description="Disordered" evidence="4">
    <location>
        <begin position="488"/>
        <end position="526"/>
    </location>
</feature>
<dbReference type="GO" id="GO:0007605">
    <property type="term" value="P:sensory perception of sound"/>
    <property type="evidence" value="ECO:0007669"/>
    <property type="project" value="TreeGrafter"/>
</dbReference>
<dbReference type="Proteomes" id="UP000694397">
    <property type="component" value="Chromosome 3"/>
</dbReference>
<dbReference type="FunFam" id="2.30.42.10:FF:000171">
    <property type="entry name" value="PDZ domain containing 7"/>
    <property type="match status" value="1"/>
</dbReference>
<feature type="compositionally biased region" description="Low complexity" evidence="4">
    <location>
        <begin position="436"/>
        <end position="450"/>
    </location>
</feature>
<evidence type="ECO:0000313" key="6">
    <source>
        <dbReference type="Ensembl" id="ENSSFOP00015005343.1"/>
    </source>
</evidence>
<dbReference type="CDD" id="cd10833">
    <property type="entry name" value="PDZ1_PDZD7-like"/>
    <property type="match status" value="1"/>
</dbReference>
<dbReference type="OrthoDB" id="10029564at2759"/>
<dbReference type="CDD" id="cd06751">
    <property type="entry name" value="PDZ3_PDZD7-like"/>
    <property type="match status" value="1"/>
</dbReference>
<dbReference type="GO" id="GO:0002142">
    <property type="term" value="C:stereocilia ankle link complex"/>
    <property type="evidence" value="ECO:0007669"/>
    <property type="project" value="TreeGrafter"/>
</dbReference>
<dbReference type="SMART" id="SM00228">
    <property type="entry name" value="PDZ"/>
    <property type="match status" value="3"/>
</dbReference>
<dbReference type="GO" id="GO:0005929">
    <property type="term" value="C:cilium"/>
    <property type="evidence" value="ECO:0007669"/>
    <property type="project" value="TreeGrafter"/>
</dbReference>
<evidence type="ECO:0000256" key="1">
    <source>
        <dbReference type="ARBA" id="ARBA00004316"/>
    </source>
</evidence>
<feature type="compositionally biased region" description="Basic residues" evidence="4">
    <location>
        <begin position="424"/>
        <end position="433"/>
    </location>
</feature>
<dbReference type="GO" id="GO:0005886">
    <property type="term" value="C:plasma membrane"/>
    <property type="evidence" value="ECO:0007669"/>
    <property type="project" value="TreeGrafter"/>
</dbReference>
<keyword evidence="2" id="KW-0677">Repeat</keyword>
<feature type="compositionally biased region" description="Basic and acidic residues" evidence="4">
    <location>
        <begin position="452"/>
        <end position="464"/>
    </location>
</feature>
<evidence type="ECO:0000313" key="7">
    <source>
        <dbReference type="Proteomes" id="UP000694397"/>
    </source>
</evidence>
<reference evidence="6" key="2">
    <citation type="submission" date="2025-08" db="UniProtKB">
        <authorList>
            <consortium name="Ensembl"/>
        </authorList>
    </citation>
    <scope>IDENTIFICATION</scope>
</reference>
<dbReference type="Gene3D" id="2.30.42.10">
    <property type="match status" value="3"/>
</dbReference>
<evidence type="ECO:0000256" key="4">
    <source>
        <dbReference type="SAM" id="MobiDB-lite"/>
    </source>
</evidence>
<keyword evidence="7" id="KW-1185">Reference proteome</keyword>
<dbReference type="PANTHER" id="PTHR23116">
    <property type="entry name" value="PDZ DOMAIN CONTAINING WHIRLIN AND HARMONIN-RELATED"/>
    <property type="match status" value="1"/>
</dbReference>
<feature type="compositionally biased region" description="Basic and acidic residues" evidence="4">
    <location>
        <begin position="383"/>
        <end position="393"/>
    </location>
</feature>
<feature type="compositionally biased region" description="Low complexity" evidence="4">
    <location>
        <begin position="394"/>
        <end position="403"/>
    </location>
</feature>
<dbReference type="CDD" id="cd10834">
    <property type="entry name" value="PDZ2_PDZD7-like"/>
    <property type="match status" value="1"/>
</dbReference>
<dbReference type="FunFam" id="2.30.42.10:FF:000092">
    <property type="entry name" value="PDZ domain containing 7"/>
    <property type="match status" value="1"/>
</dbReference>
<dbReference type="GO" id="GO:0060088">
    <property type="term" value="P:auditory receptor cell stereocilium organization"/>
    <property type="evidence" value="ECO:0007669"/>
    <property type="project" value="TreeGrafter"/>
</dbReference>
<dbReference type="GO" id="GO:0032426">
    <property type="term" value="C:stereocilium tip"/>
    <property type="evidence" value="ECO:0007669"/>
    <property type="project" value="TreeGrafter"/>
</dbReference>
<protein>
    <submittedName>
        <fullName evidence="6">PDZ domain containing 7</fullName>
    </submittedName>
</protein>
<dbReference type="SUPFAM" id="SSF50156">
    <property type="entry name" value="PDZ domain-like"/>
    <property type="match status" value="3"/>
</dbReference>
<keyword evidence="3" id="KW-0966">Cell projection</keyword>
<evidence type="ECO:0000256" key="2">
    <source>
        <dbReference type="ARBA" id="ARBA00022737"/>
    </source>
</evidence>
<comment type="subcellular location">
    <subcellularLocation>
        <location evidence="1">Cell projection</location>
    </subcellularLocation>
</comment>
<gene>
    <name evidence="6" type="primary">PDZD7</name>
    <name evidence="6" type="synonym">pdzd7</name>
</gene>
<proteinExistence type="predicted"/>
<dbReference type="InterPro" id="IPR001478">
    <property type="entry name" value="PDZ"/>
</dbReference>
<feature type="compositionally biased region" description="Low complexity" evidence="4">
    <location>
        <begin position="299"/>
        <end position="323"/>
    </location>
</feature>
<dbReference type="GeneTree" id="ENSGT00950000183002"/>
<feature type="domain" description="PDZ" evidence="5">
    <location>
        <begin position="791"/>
        <end position="863"/>
    </location>
</feature>
<dbReference type="AlphaFoldDB" id="A0A8C9QYD1"/>
<accession>A0A8C9QYD1</accession>
<organism evidence="6 7">
    <name type="scientific">Scleropages formosus</name>
    <name type="common">Asian bonytongue</name>
    <name type="synonym">Osteoglossum formosum</name>
    <dbReference type="NCBI Taxonomy" id="113540"/>
    <lineage>
        <taxon>Eukaryota</taxon>
        <taxon>Metazoa</taxon>
        <taxon>Chordata</taxon>
        <taxon>Craniata</taxon>
        <taxon>Vertebrata</taxon>
        <taxon>Euteleostomi</taxon>
        <taxon>Actinopterygii</taxon>
        <taxon>Neopterygii</taxon>
        <taxon>Teleostei</taxon>
        <taxon>Osteoglossocephala</taxon>
        <taxon>Osteoglossomorpha</taxon>
        <taxon>Osteoglossiformes</taxon>
        <taxon>Osteoglossidae</taxon>
        <taxon>Scleropages</taxon>
    </lineage>
</organism>
<dbReference type="Gene3D" id="1.20.1160.20">
    <property type="match status" value="1"/>
</dbReference>
<reference evidence="6 7" key="1">
    <citation type="submission" date="2019-04" db="EMBL/GenBank/DDBJ databases">
        <authorList>
            <consortium name="Wellcome Sanger Institute Data Sharing"/>
        </authorList>
    </citation>
    <scope>NUCLEOTIDE SEQUENCE [LARGE SCALE GENOMIC DNA]</scope>
</reference>
<name>A0A8C9QYD1_SCLFO</name>
<dbReference type="InterPro" id="IPR051844">
    <property type="entry name" value="USH2_Complex_Protein"/>
</dbReference>
<feature type="domain" description="PDZ" evidence="5">
    <location>
        <begin position="199"/>
        <end position="268"/>
    </location>
</feature>
<dbReference type="Pfam" id="PF00595">
    <property type="entry name" value="PDZ"/>
    <property type="match status" value="3"/>
</dbReference>
<feature type="region of interest" description="Disordered" evidence="4">
    <location>
        <begin position="299"/>
        <end position="473"/>
    </location>
</feature>
<feature type="region of interest" description="Disordered" evidence="4">
    <location>
        <begin position="628"/>
        <end position="647"/>
    </location>
</feature>
<dbReference type="Ensembl" id="ENSSFOT00015005430.2">
    <property type="protein sequence ID" value="ENSSFOP00015005343.1"/>
    <property type="gene ID" value="ENSSFOG00015003434.2"/>
</dbReference>